<feature type="non-terminal residue" evidence="2">
    <location>
        <position position="1"/>
    </location>
</feature>
<dbReference type="EMBL" id="CAUYUJ010001273">
    <property type="protein sequence ID" value="CAK0795163.1"/>
    <property type="molecule type" value="Genomic_DNA"/>
</dbReference>
<dbReference type="SUPFAM" id="SSF49265">
    <property type="entry name" value="Fibronectin type III"/>
    <property type="match status" value="1"/>
</dbReference>
<name>A0ABN9PT93_9DINO</name>
<dbReference type="Gene3D" id="2.60.40.10">
    <property type="entry name" value="Immunoglobulins"/>
    <property type="match status" value="1"/>
</dbReference>
<sequence>DRASGPYKVQVWAEYGSLEYPQMSHPGASALFATPPEPPGPVGVRLAAEPSEEAFSVQWDTPFDDGGSAIECYELALFPPTPAVQAAGGAEAACGGGAPQGAAPAEPVGRWTTTEHAHSFAGLPPGSGPYEVEVRARTAAGLLGPRSRLRASTAVA</sequence>
<dbReference type="InterPro" id="IPR003961">
    <property type="entry name" value="FN3_dom"/>
</dbReference>
<evidence type="ECO:0000259" key="1">
    <source>
        <dbReference type="Pfam" id="PF00041"/>
    </source>
</evidence>
<dbReference type="Proteomes" id="UP001189429">
    <property type="component" value="Unassembled WGS sequence"/>
</dbReference>
<gene>
    <name evidence="2" type="ORF">PCOR1329_LOCUS4898</name>
</gene>
<dbReference type="Pfam" id="PF00041">
    <property type="entry name" value="fn3"/>
    <property type="match status" value="1"/>
</dbReference>
<proteinExistence type="predicted"/>
<evidence type="ECO:0000313" key="3">
    <source>
        <dbReference type="Proteomes" id="UP001189429"/>
    </source>
</evidence>
<keyword evidence="3" id="KW-1185">Reference proteome</keyword>
<feature type="domain" description="Fibronectin type-III" evidence="1">
    <location>
        <begin position="43"/>
        <end position="147"/>
    </location>
</feature>
<comment type="caution">
    <text evidence="2">The sequence shown here is derived from an EMBL/GenBank/DDBJ whole genome shotgun (WGS) entry which is preliminary data.</text>
</comment>
<protein>
    <recommendedName>
        <fullName evidence="1">Fibronectin type-III domain-containing protein</fullName>
    </recommendedName>
</protein>
<accession>A0ABN9PT93</accession>
<feature type="non-terminal residue" evidence="2">
    <location>
        <position position="156"/>
    </location>
</feature>
<dbReference type="InterPro" id="IPR036116">
    <property type="entry name" value="FN3_sf"/>
</dbReference>
<evidence type="ECO:0000313" key="2">
    <source>
        <dbReference type="EMBL" id="CAK0795163.1"/>
    </source>
</evidence>
<dbReference type="InterPro" id="IPR013783">
    <property type="entry name" value="Ig-like_fold"/>
</dbReference>
<organism evidence="2 3">
    <name type="scientific">Prorocentrum cordatum</name>
    <dbReference type="NCBI Taxonomy" id="2364126"/>
    <lineage>
        <taxon>Eukaryota</taxon>
        <taxon>Sar</taxon>
        <taxon>Alveolata</taxon>
        <taxon>Dinophyceae</taxon>
        <taxon>Prorocentrales</taxon>
        <taxon>Prorocentraceae</taxon>
        <taxon>Prorocentrum</taxon>
    </lineage>
</organism>
<reference evidence="2" key="1">
    <citation type="submission" date="2023-10" db="EMBL/GenBank/DDBJ databases">
        <authorList>
            <person name="Chen Y."/>
            <person name="Shah S."/>
            <person name="Dougan E. K."/>
            <person name="Thang M."/>
            <person name="Chan C."/>
        </authorList>
    </citation>
    <scope>NUCLEOTIDE SEQUENCE [LARGE SCALE GENOMIC DNA]</scope>
</reference>